<name>F5Z5X3_ALTNA</name>
<dbReference type="KEGG" id="alt:ambt_18565"/>
<sequence length="32" mass="3620">MKAFTPHYGGNADRYDLLANLEVNQTVPEVKK</sequence>
<protein>
    <submittedName>
        <fullName evidence="1">Uncharacterized protein</fullName>
    </submittedName>
</protein>
<reference evidence="1 2" key="1">
    <citation type="journal article" date="2011" name="J. Bacteriol.">
        <title>Complete genome sequence of the polycyclic aromatic hydrocarbon-degrading bacterium Alteromonas sp. strain SN2.</title>
        <authorList>
            <person name="Jin H.M."/>
            <person name="Jeong H."/>
            <person name="Moon E.J."/>
            <person name="Math R.K."/>
            <person name="Lee K."/>
            <person name="Kim H.J."/>
            <person name="Jeon C.O."/>
            <person name="Oh T.K."/>
            <person name="Kim J.F."/>
        </authorList>
    </citation>
    <scope>NUCLEOTIDE SEQUENCE [LARGE SCALE GENOMIC DNA]</scope>
    <source>
        <strain evidence="2">JCM 17741 / KACC 18427 / KCTC 11700BP / SN2</strain>
    </source>
</reference>
<accession>F5Z5X3</accession>
<gene>
    <name evidence="1" type="ordered locus">ambt_18565</name>
</gene>
<organism evidence="1 2">
    <name type="scientific">Alteromonas naphthalenivorans</name>
    <dbReference type="NCBI Taxonomy" id="715451"/>
    <lineage>
        <taxon>Bacteria</taxon>
        <taxon>Pseudomonadati</taxon>
        <taxon>Pseudomonadota</taxon>
        <taxon>Gammaproteobacteria</taxon>
        <taxon>Alteromonadales</taxon>
        <taxon>Alteromonadaceae</taxon>
        <taxon>Alteromonas/Salinimonas group</taxon>
        <taxon>Alteromonas</taxon>
    </lineage>
</organism>
<dbReference type="AlphaFoldDB" id="F5Z5X3"/>
<proteinExistence type="predicted"/>
<dbReference type="Proteomes" id="UP000000683">
    <property type="component" value="Chromosome"/>
</dbReference>
<dbReference type="EMBL" id="CP002339">
    <property type="protein sequence ID" value="AEF05206.1"/>
    <property type="molecule type" value="Genomic_DNA"/>
</dbReference>
<evidence type="ECO:0000313" key="2">
    <source>
        <dbReference type="Proteomes" id="UP000000683"/>
    </source>
</evidence>
<evidence type="ECO:0000313" key="1">
    <source>
        <dbReference type="EMBL" id="AEF05206.1"/>
    </source>
</evidence>
<dbReference type="HOGENOM" id="CLU_3387724_0_0_6"/>
<keyword evidence="2" id="KW-1185">Reference proteome</keyword>